<keyword evidence="2" id="KW-0238">DNA-binding</keyword>
<evidence type="ECO:0000256" key="3">
    <source>
        <dbReference type="ARBA" id="ARBA00023242"/>
    </source>
</evidence>
<evidence type="ECO:0000256" key="4">
    <source>
        <dbReference type="SAM" id="MobiDB-lite"/>
    </source>
</evidence>
<dbReference type="PROSITE" id="PS00036">
    <property type="entry name" value="BZIP_BASIC"/>
    <property type="match status" value="1"/>
</dbReference>
<dbReference type="CDD" id="cd14707">
    <property type="entry name" value="bZIP_plant_BZIP46"/>
    <property type="match status" value="1"/>
</dbReference>
<feature type="region of interest" description="Disordered" evidence="4">
    <location>
        <begin position="1"/>
        <end position="49"/>
    </location>
</feature>
<dbReference type="SMART" id="SM00338">
    <property type="entry name" value="BRLZ"/>
    <property type="match status" value="1"/>
</dbReference>
<evidence type="ECO:0000256" key="1">
    <source>
        <dbReference type="ARBA" id="ARBA00004123"/>
    </source>
</evidence>
<dbReference type="EMBL" id="CM018043">
    <property type="protein sequence ID" value="KAA8532011.1"/>
    <property type="molecule type" value="Genomic_DNA"/>
</dbReference>
<accession>A0A5J5ASJ2</accession>
<keyword evidence="7" id="KW-1185">Reference proteome</keyword>
<name>A0A5J5ASJ2_9ASTE</name>
<comment type="subcellular location">
    <subcellularLocation>
        <location evidence="1">Nucleus</location>
    </subcellularLocation>
</comment>
<evidence type="ECO:0000313" key="6">
    <source>
        <dbReference type="EMBL" id="KAA8532011.1"/>
    </source>
</evidence>
<dbReference type="InterPro" id="IPR004827">
    <property type="entry name" value="bZIP"/>
</dbReference>
<feature type="region of interest" description="Disordered" evidence="4">
    <location>
        <begin position="171"/>
        <end position="204"/>
    </location>
</feature>
<feature type="compositionally biased region" description="Low complexity" evidence="4">
    <location>
        <begin position="16"/>
        <end position="39"/>
    </location>
</feature>
<feature type="domain" description="BZIP" evidence="5">
    <location>
        <begin position="193"/>
        <end position="208"/>
    </location>
</feature>
<evidence type="ECO:0000313" key="7">
    <source>
        <dbReference type="Proteomes" id="UP000325577"/>
    </source>
</evidence>
<dbReference type="GO" id="GO:0003677">
    <property type="term" value="F:DNA binding"/>
    <property type="evidence" value="ECO:0007669"/>
    <property type="project" value="UniProtKB-KW"/>
</dbReference>
<organism evidence="6 7">
    <name type="scientific">Nyssa sinensis</name>
    <dbReference type="NCBI Taxonomy" id="561372"/>
    <lineage>
        <taxon>Eukaryota</taxon>
        <taxon>Viridiplantae</taxon>
        <taxon>Streptophyta</taxon>
        <taxon>Embryophyta</taxon>
        <taxon>Tracheophyta</taxon>
        <taxon>Spermatophyta</taxon>
        <taxon>Magnoliopsida</taxon>
        <taxon>eudicotyledons</taxon>
        <taxon>Gunneridae</taxon>
        <taxon>Pentapetalae</taxon>
        <taxon>asterids</taxon>
        <taxon>Cornales</taxon>
        <taxon>Nyssaceae</taxon>
        <taxon>Nyssa</taxon>
    </lineage>
</organism>
<dbReference type="InterPro" id="IPR046347">
    <property type="entry name" value="bZIP_sf"/>
</dbReference>
<dbReference type="AlphaFoldDB" id="A0A5J5ASJ2"/>
<dbReference type="GO" id="GO:0005634">
    <property type="term" value="C:nucleus"/>
    <property type="evidence" value="ECO:0007669"/>
    <property type="project" value="UniProtKB-SubCell"/>
</dbReference>
<dbReference type="SUPFAM" id="SSF57959">
    <property type="entry name" value="Leucine zipper domain"/>
    <property type="match status" value="1"/>
</dbReference>
<dbReference type="GO" id="GO:0003700">
    <property type="term" value="F:DNA-binding transcription factor activity"/>
    <property type="evidence" value="ECO:0007669"/>
    <property type="project" value="InterPro"/>
</dbReference>
<evidence type="ECO:0000259" key="5">
    <source>
        <dbReference type="PROSITE" id="PS00036"/>
    </source>
</evidence>
<proteinExistence type="predicted"/>
<evidence type="ECO:0000256" key="2">
    <source>
        <dbReference type="ARBA" id="ARBA00023125"/>
    </source>
</evidence>
<dbReference type="Proteomes" id="UP000325577">
    <property type="component" value="Linkage Group LG2"/>
</dbReference>
<protein>
    <recommendedName>
        <fullName evidence="5">BZIP domain-containing protein</fullName>
    </recommendedName>
</protein>
<sequence>MLSSRGGGENNLSNISSSKSSSSSYSSSSSSPSPSPFSSLTLHPHPNPRAKTMEEVWKDINLASLHDQYPSREDSHTTITNFRGGGTILQDFLARPFSKEPPTSVPPRGGYGSPAPLPVPTTALSLNSSPDQFHFLGNSDPHSSNFILPSHPVSNVCPLNVPFDALPAPSSLPALGKKRVPESDNNSGDRRHKRMIKNRESAARSRARKQEFSFLLCTLSTYPHMYDFRDAYTNELELEVAHLMEENARLREQQQQLCLAAAAQLPKKQSLHRTSTAPF</sequence>
<dbReference type="PANTHER" id="PTHR22952:SF433">
    <property type="entry name" value="PROTEIN FD"/>
    <property type="match status" value="1"/>
</dbReference>
<reference evidence="6 7" key="1">
    <citation type="submission" date="2019-09" db="EMBL/GenBank/DDBJ databases">
        <title>A chromosome-level genome assembly of the Chinese tupelo Nyssa sinensis.</title>
        <authorList>
            <person name="Yang X."/>
            <person name="Kang M."/>
            <person name="Yang Y."/>
            <person name="Xiong H."/>
            <person name="Wang M."/>
            <person name="Zhang Z."/>
            <person name="Wang Z."/>
            <person name="Wu H."/>
            <person name="Ma T."/>
            <person name="Liu J."/>
            <person name="Xi Z."/>
        </authorList>
    </citation>
    <scope>NUCLEOTIDE SEQUENCE [LARGE SCALE GENOMIC DNA]</scope>
    <source>
        <strain evidence="6">J267</strain>
        <tissue evidence="6">Leaf</tissue>
    </source>
</reference>
<gene>
    <name evidence="6" type="ORF">F0562_006847</name>
</gene>
<dbReference type="GO" id="GO:0045893">
    <property type="term" value="P:positive regulation of DNA-templated transcription"/>
    <property type="evidence" value="ECO:0007669"/>
    <property type="project" value="InterPro"/>
</dbReference>
<dbReference type="PANTHER" id="PTHR22952">
    <property type="entry name" value="CAMP-RESPONSE ELEMENT BINDING PROTEIN-RELATED"/>
    <property type="match status" value="1"/>
</dbReference>
<dbReference type="OrthoDB" id="644067at2759"/>
<dbReference type="Gene3D" id="1.20.5.170">
    <property type="match status" value="1"/>
</dbReference>
<keyword evidence="3" id="KW-0539">Nucleus</keyword>
<dbReference type="InterPro" id="IPR043452">
    <property type="entry name" value="BZIP46-like"/>
</dbReference>